<dbReference type="SMART" id="SM00487">
    <property type="entry name" value="DEXDc"/>
    <property type="match status" value="1"/>
</dbReference>
<dbReference type="PANTHER" id="PTHR18934">
    <property type="entry name" value="ATP-DEPENDENT RNA HELICASE"/>
    <property type="match status" value="1"/>
</dbReference>
<dbReference type="CDD" id="cd17989">
    <property type="entry name" value="DEXHc_HrpA"/>
    <property type="match status" value="1"/>
</dbReference>
<dbReference type="InterPro" id="IPR001650">
    <property type="entry name" value="Helicase_C-like"/>
</dbReference>
<evidence type="ECO:0000313" key="9">
    <source>
        <dbReference type="Proteomes" id="UP000275394"/>
    </source>
</evidence>
<evidence type="ECO:0000256" key="2">
    <source>
        <dbReference type="ARBA" id="ARBA00022801"/>
    </source>
</evidence>
<dbReference type="InterPro" id="IPR027417">
    <property type="entry name" value="P-loop_NTPase"/>
</dbReference>
<evidence type="ECO:0000256" key="3">
    <source>
        <dbReference type="ARBA" id="ARBA00022806"/>
    </source>
</evidence>
<dbReference type="InterPro" id="IPR011545">
    <property type="entry name" value="DEAD/DEAH_box_helicase_dom"/>
</dbReference>
<dbReference type="GO" id="GO:0016787">
    <property type="term" value="F:hydrolase activity"/>
    <property type="evidence" value="ECO:0007669"/>
    <property type="project" value="UniProtKB-KW"/>
</dbReference>
<dbReference type="PROSITE" id="PS51192">
    <property type="entry name" value="HELICASE_ATP_BIND_1"/>
    <property type="match status" value="1"/>
</dbReference>
<dbReference type="InterPro" id="IPR011709">
    <property type="entry name" value="DEAD-box_helicase_OB_fold"/>
</dbReference>
<evidence type="ECO:0000259" key="7">
    <source>
        <dbReference type="PROSITE" id="PS51194"/>
    </source>
</evidence>
<dbReference type="CDD" id="cd18791">
    <property type="entry name" value="SF2_C_RHA"/>
    <property type="match status" value="1"/>
</dbReference>
<dbReference type="GO" id="GO:0003723">
    <property type="term" value="F:RNA binding"/>
    <property type="evidence" value="ECO:0007669"/>
    <property type="project" value="TreeGrafter"/>
</dbReference>
<name>A0A3N2DYF8_9GAMM</name>
<organism evidence="8 9">
    <name type="scientific">Sinobacterium caligoides</name>
    <dbReference type="NCBI Taxonomy" id="933926"/>
    <lineage>
        <taxon>Bacteria</taxon>
        <taxon>Pseudomonadati</taxon>
        <taxon>Pseudomonadota</taxon>
        <taxon>Gammaproteobacteria</taxon>
        <taxon>Cellvibrionales</taxon>
        <taxon>Spongiibacteraceae</taxon>
        <taxon>Sinobacterium</taxon>
    </lineage>
</organism>
<keyword evidence="4" id="KW-0067">ATP-binding</keyword>
<evidence type="ECO:0000259" key="6">
    <source>
        <dbReference type="PROSITE" id="PS51192"/>
    </source>
</evidence>
<feature type="domain" description="Helicase ATP-binding" evidence="6">
    <location>
        <begin position="87"/>
        <end position="250"/>
    </location>
</feature>
<dbReference type="FunFam" id="1.20.120.1080:FF:000005">
    <property type="entry name" value="ATP-dependent helicase HrpA"/>
    <property type="match status" value="1"/>
</dbReference>
<dbReference type="Gene3D" id="3.40.50.300">
    <property type="entry name" value="P-loop containing nucleotide triphosphate hydrolases"/>
    <property type="match status" value="2"/>
</dbReference>
<evidence type="ECO:0000313" key="8">
    <source>
        <dbReference type="EMBL" id="ROS04814.1"/>
    </source>
</evidence>
<dbReference type="Pfam" id="PF21010">
    <property type="entry name" value="HA2_C"/>
    <property type="match status" value="1"/>
</dbReference>
<dbReference type="GO" id="GO:0003724">
    <property type="term" value="F:RNA helicase activity"/>
    <property type="evidence" value="ECO:0007669"/>
    <property type="project" value="InterPro"/>
</dbReference>
<dbReference type="Pfam" id="PF07717">
    <property type="entry name" value="OB_NTP_bind"/>
    <property type="match status" value="1"/>
</dbReference>
<keyword evidence="2" id="KW-0378">Hydrolase</keyword>
<comment type="caution">
    <text evidence="8">The sequence shown here is derived from an EMBL/GenBank/DDBJ whole genome shotgun (WGS) entry which is preliminary data.</text>
</comment>
<dbReference type="Pfam" id="PF11898">
    <property type="entry name" value="DUF3418"/>
    <property type="match status" value="1"/>
</dbReference>
<dbReference type="SMART" id="SM00490">
    <property type="entry name" value="HELICc"/>
    <property type="match status" value="1"/>
</dbReference>
<dbReference type="GO" id="GO:0005524">
    <property type="term" value="F:ATP binding"/>
    <property type="evidence" value="ECO:0007669"/>
    <property type="project" value="UniProtKB-KW"/>
</dbReference>
<dbReference type="InterPro" id="IPR010222">
    <property type="entry name" value="RNA_helicase_HrpA"/>
</dbReference>
<dbReference type="SMART" id="SM00847">
    <property type="entry name" value="HA2"/>
    <property type="match status" value="1"/>
</dbReference>
<dbReference type="EMBL" id="RKHR01000003">
    <property type="protein sequence ID" value="ROS04814.1"/>
    <property type="molecule type" value="Genomic_DNA"/>
</dbReference>
<dbReference type="InterPro" id="IPR024590">
    <property type="entry name" value="HrpA_C"/>
</dbReference>
<dbReference type="InterPro" id="IPR014001">
    <property type="entry name" value="Helicase_ATP-bd"/>
</dbReference>
<dbReference type="PROSITE" id="PS51194">
    <property type="entry name" value="HELICASE_CTER"/>
    <property type="match status" value="1"/>
</dbReference>
<feature type="domain" description="Helicase C-terminal" evidence="7">
    <location>
        <begin position="282"/>
        <end position="455"/>
    </location>
</feature>
<proteinExistence type="predicted"/>
<gene>
    <name evidence="8" type="ORF">EDC56_0327</name>
</gene>
<dbReference type="Pfam" id="PF00270">
    <property type="entry name" value="DEAD"/>
    <property type="match status" value="1"/>
</dbReference>
<dbReference type="NCBIfam" id="NF008348">
    <property type="entry name" value="PRK11131.1"/>
    <property type="match status" value="1"/>
</dbReference>
<dbReference type="Gene3D" id="1.20.120.1080">
    <property type="match status" value="1"/>
</dbReference>
<keyword evidence="9" id="KW-1185">Reference proteome</keyword>
<evidence type="ECO:0000256" key="1">
    <source>
        <dbReference type="ARBA" id="ARBA00022741"/>
    </source>
</evidence>
<feature type="compositionally biased region" description="Basic and acidic residues" evidence="5">
    <location>
        <begin position="536"/>
        <end position="551"/>
    </location>
</feature>
<accession>A0A3N2DYF8</accession>
<dbReference type="InterPro" id="IPR007502">
    <property type="entry name" value="Helicase-assoc_dom"/>
</dbReference>
<feature type="region of interest" description="Disordered" evidence="5">
    <location>
        <begin position="536"/>
        <end position="555"/>
    </location>
</feature>
<reference evidence="8 9" key="1">
    <citation type="submission" date="2018-11" db="EMBL/GenBank/DDBJ databases">
        <title>Genomic Encyclopedia of Type Strains, Phase IV (KMG-IV): sequencing the most valuable type-strain genomes for metagenomic binning, comparative biology and taxonomic classification.</title>
        <authorList>
            <person name="Goeker M."/>
        </authorList>
    </citation>
    <scope>NUCLEOTIDE SEQUENCE [LARGE SCALE GENOMIC DNA]</scope>
    <source>
        <strain evidence="8 9">DSM 100316</strain>
    </source>
</reference>
<evidence type="ECO:0000256" key="5">
    <source>
        <dbReference type="SAM" id="MobiDB-lite"/>
    </source>
</evidence>
<dbReference type="InterPro" id="IPR003593">
    <property type="entry name" value="AAA+_ATPase"/>
</dbReference>
<dbReference type="PANTHER" id="PTHR18934:SF99">
    <property type="entry name" value="ATP-DEPENDENT RNA HELICASE DHX37-RELATED"/>
    <property type="match status" value="1"/>
</dbReference>
<dbReference type="Pfam" id="PF00271">
    <property type="entry name" value="Helicase_C"/>
    <property type="match status" value="1"/>
</dbReference>
<dbReference type="SUPFAM" id="SSF52540">
    <property type="entry name" value="P-loop containing nucleoside triphosphate hydrolases"/>
    <property type="match status" value="1"/>
</dbReference>
<dbReference type="FunFam" id="3.40.50.300:FF:000575">
    <property type="entry name" value="ATP-dependent helicase hrpA"/>
    <property type="match status" value="1"/>
</dbReference>
<dbReference type="SMART" id="SM00382">
    <property type="entry name" value="AAA"/>
    <property type="match status" value="1"/>
</dbReference>
<evidence type="ECO:0000256" key="4">
    <source>
        <dbReference type="ARBA" id="ARBA00022840"/>
    </source>
</evidence>
<dbReference type="NCBIfam" id="TIGR01967">
    <property type="entry name" value="DEAH_box_HrpA"/>
    <property type="match status" value="1"/>
</dbReference>
<protein>
    <submittedName>
        <fullName evidence="8">ATP-dependent helicase HrpA</fullName>
    </submittedName>
</protein>
<keyword evidence="1" id="KW-0547">Nucleotide-binding</keyword>
<sequence>MRVSVEQLKTLSRQVDQAMIKDRHRLKQAIGRTKSLLKQGKPTDKSVEKLVAQQQKSIEMAQRRREKLPTVNYPEQLPVSQLKDEILSAVLAHQVVIVAGETGSGKTTQLPKICLEAGRGVFGKIGHTQPRRLAARTVAHRIAEELAVPMGEQVGYQVRFSDHSNPETLIKLMTDGILLAETQHDRYLQQYDTLIIDEAHERSLNIDFLLGYVKQLLPKRPDLKVIITSATIDVESFSQHFSGAPVVEVSGRAYDVQVEYFPPSDMADGEAKDGDTAAQIVEAVHHICALEAKGQGHRQGDILVFLPGEREIRESALKLRRAEIPHLDVLPLYARLTASEQDQVFNPSKSQGRRIVLATNVAETSLTVPGIRYVIDSGVARISRYSYRTKVQRLPIEAVSQASANQRKGRCGRIAEGTCVRLYDEADFISRPEFTDPEILRTNLAAVILQMQGLGLGDIEQFPFINAPDSRLVRDGEKLLEELGAVSAPGKLSALGRQLLALPVDPRIGRMVLAAAREGCLREMLIIAGSLSVQDPRERPADKRQASDEKHRRFQQQDSDFVSQLKLWDYYEQQREELSQNQLRKMCKREFLSYMRMREWRDIHHQLRLAIKTLKLKENTEPANQQQIHRALLAGLLGHIGFRDEGKEYYGARNRKFHLFPGSAVYKKPPKWVVAAELVETSKLFARTIALIEPEWVLDYAGHLTKKDYSEPHWSTKSGQVMAYEKVSLYGLVLSDRQRVDFGKIDPVVSREIFIRSALVEGLYRQKAAFRRHNLQLLAEIERLEAKTRRRDILVDEQVLYEFFDQRIPENICSLSSFEHWRKECEKQQPELLFLTREYLMRHSASGAGEAQYPNSLQWQDITVPLSYHFEPGSKLDGVTAHVPVALLARLPDHLYEWLVPGMLFDKCVALVKALPKSYRKNFVPVPEYVEKALALLERSDSSLVEALNEALRRITGVKIPIEQWRAETLEDYYRMNFRLLNERGGEIICSRDLAALKHEYQQTAQQTLAKQADNRFEQADITEWNFGELPLEHHFKQAGMKIKAYPALVDDKKSVSVKLLDSQQEAFEQSQAGLLRLLMLALPQQVKYLKKELLKSNKANLSLVGVAQKSVFLDDLIAAVFRRTFLSDITRADAVPRQRQAFESLLEEKRADLVANGYEYEQLVETILTLNQKVMAKLKTLNSLAWAYCASDVKRQLSGLFFSGFVDHVPYPVLLDYPRYLKGVLERLEGLGGAESRDRAAVIKVDAQLKLLDDKINGDFSLLREDHSLFEFRWAIEEYRISLFAQRLGTKHPVSEKRLKKMWVDATTVAVKV</sequence>
<keyword evidence="3 8" id="KW-0347">Helicase</keyword>
<dbReference type="Proteomes" id="UP000275394">
    <property type="component" value="Unassembled WGS sequence"/>
</dbReference>